<dbReference type="GO" id="GO:0008236">
    <property type="term" value="F:serine-type peptidase activity"/>
    <property type="evidence" value="ECO:0007669"/>
    <property type="project" value="UniProtKB-KW"/>
</dbReference>
<feature type="compositionally biased region" description="Low complexity" evidence="12">
    <location>
        <begin position="1"/>
        <end position="11"/>
    </location>
</feature>
<dbReference type="Pfam" id="PF00930">
    <property type="entry name" value="DPPIV_N"/>
    <property type="match status" value="1"/>
</dbReference>
<keyword evidence="8" id="KW-0735">Signal-anchor</keyword>
<dbReference type="GO" id="GO:0004177">
    <property type="term" value="F:aminopeptidase activity"/>
    <property type="evidence" value="ECO:0007669"/>
    <property type="project" value="UniProtKB-KW"/>
</dbReference>
<evidence type="ECO:0000259" key="14">
    <source>
        <dbReference type="Pfam" id="PF00326"/>
    </source>
</evidence>
<keyword evidence="3" id="KW-0031">Aminopeptidase</keyword>
<dbReference type="InterPro" id="IPR002469">
    <property type="entry name" value="Peptidase_S9B_N"/>
</dbReference>
<dbReference type="Gene3D" id="3.40.50.1820">
    <property type="entry name" value="alpha/beta hydrolase"/>
    <property type="match status" value="1"/>
</dbReference>
<dbReference type="AlphaFoldDB" id="A0A2T9YZA2"/>
<evidence type="ECO:0000256" key="12">
    <source>
        <dbReference type="SAM" id="MobiDB-lite"/>
    </source>
</evidence>
<keyword evidence="17" id="KW-1185">Reference proteome</keyword>
<dbReference type="Pfam" id="PF00326">
    <property type="entry name" value="Peptidase_S9"/>
    <property type="match status" value="1"/>
</dbReference>
<evidence type="ECO:0000256" key="11">
    <source>
        <dbReference type="ARBA" id="ARBA00023180"/>
    </source>
</evidence>
<evidence type="ECO:0000256" key="9">
    <source>
        <dbReference type="ARBA" id="ARBA00022989"/>
    </source>
</evidence>
<reference evidence="16 17" key="1">
    <citation type="journal article" date="2018" name="MBio">
        <title>Comparative Genomics Reveals the Core Gene Toolbox for the Fungus-Insect Symbiosis.</title>
        <authorList>
            <person name="Wang Y."/>
            <person name="Stata M."/>
            <person name="Wang W."/>
            <person name="Stajich J.E."/>
            <person name="White M.M."/>
            <person name="Moncalvo J.M."/>
        </authorList>
    </citation>
    <scope>NUCLEOTIDE SEQUENCE [LARGE SCALE GENOMIC DNA]</scope>
    <source>
        <strain evidence="16 17">SWE-8-4</strain>
    </source>
</reference>
<comment type="caution">
    <text evidence="16">The sequence shown here is derived from an EMBL/GenBank/DDBJ whole genome shotgun (WGS) entry which is preliminary data.</text>
</comment>
<dbReference type="PANTHER" id="PTHR11731">
    <property type="entry name" value="PROTEASE FAMILY S9B,C DIPEPTIDYL-PEPTIDASE IV-RELATED"/>
    <property type="match status" value="1"/>
</dbReference>
<comment type="subcellular location">
    <subcellularLocation>
        <location evidence="1">Vacuole membrane</location>
        <topology evidence="1">Single-pass type II membrane protein</topology>
    </subcellularLocation>
</comment>
<evidence type="ECO:0000256" key="6">
    <source>
        <dbReference type="ARBA" id="ARBA00022801"/>
    </source>
</evidence>
<keyword evidence="9 13" id="KW-1133">Transmembrane helix</keyword>
<keyword evidence="5 13" id="KW-0812">Transmembrane</keyword>
<evidence type="ECO:0000259" key="15">
    <source>
        <dbReference type="Pfam" id="PF00930"/>
    </source>
</evidence>
<dbReference type="GO" id="GO:0005774">
    <property type="term" value="C:vacuolar membrane"/>
    <property type="evidence" value="ECO:0007669"/>
    <property type="project" value="UniProtKB-SubCell"/>
</dbReference>
<feature type="region of interest" description="Disordered" evidence="12">
    <location>
        <begin position="1"/>
        <end position="30"/>
    </location>
</feature>
<sequence>MSYNNSSSISLHSREESVYELEQPDSHSQHHFNNEYVSDIEDELDSNPSQRRFSLFSSDGYQQFGKTLKKKKTSFYVFIAIVSLSIVALLSYIVSSTPSKQEAPGKLEANRQTNIFSSLKLSEDQLKDGAASSSYSSGCSANKSFLSFADYTKGLYVGSAGSINYIKHPTDSSLSGLYLSPSGLEVESVNEDFKSVLATEDDIKNAFKDADIKAPEEFDSITPSFDWEYLLLQSDLKQIWRHSSISTFHVYNIKTKQVKPLHTSNNNLIVLATWAPVGHKISYVIKNDLYVSDINTQVRVTEDGGENIFNGLSDWVYEEEVFATPQSHWWSPDGSNLLFVKYNDTLVSEMKYSLYHSENEQKSYPEIVSLKYPKVGFANPSAILYSYNANMEKNNPQLLNIIDKDWIITQIAWVTKGSSNAIVKVANRIQNHFKIFLITQDGESGYKHKMVRDLNTKSSDNAWIEITQTLIYVPKGIIQNNEHEGYIDIVENDGFVHLGFFSPLDNPTPIMLTEGKWDVIDASARLNVQAKHLYFLSTIRASYSTEVYYLDLKTDSKKPKALTPVVQSPKGYDKLGSYGFEISKCENYISLSYVGPSVPWSAVYSLKSTPDLGASVYIIKDNSALRNRLQSINLPTIKHYNITIPGVSEQLDCSIIFPPCYDPSKKSKYSVLVNMYSGPNSKHVTENYRISTWNTVAISASLNKSEHTDALDMVIVNIDPRGTAHKGRAFSRVVSRKLGVDQAKDIVAATEYVLKENPSFDSSKVAIWGWSYGGYMTLKVLEVASQVFKAGVSVAPVTDWKFYDTVYTERYMDIPENNADGYRISAVSDYASIAKKKLLLMHGTGDDNVHIQNSYVLLDKLQSVSATNVTVMVYPDSAHSISRNNARPYLDYTLANYLFKTL</sequence>
<dbReference type="SUPFAM" id="SSF82171">
    <property type="entry name" value="DPP6 N-terminal domain-like"/>
    <property type="match status" value="1"/>
</dbReference>
<feature type="transmembrane region" description="Helical" evidence="13">
    <location>
        <begin position="75"/>
        <end position="94"/>
    </location>
</feature>
<evidence type="ECO:0000256" key="10">
    <source>
        <dbReference type="ARBA" id="ARBA00023136"/>
    </source>
</evidence>
<evidence type="ECO:0000256" key="2">
    <source>
        <dbReference type="ARBA" id="ARBA00006150"/>
    </source>
</evidence>
<dbReference type="GO" id="GO:0006508">
    <property type="term" value="P:proteolysis"/>
    <property type="evidence" value="ECO:0007669"/>
    <property type="project" value="UniProtKB-KW"/>
</dbReference>
<proteinExistence type="inferred from homology"/>
<dbReference type="SUPFAM" id="SSF53474">
    <property type="entry name" value="alpha/beta-Hydrolases"/>
    <property type="match status" value="1"/>
</dbReference>
<feature type="domain" description="Dipeptidylpeptidase IV N-terminal" evidence="15">
    <location>
        <begin position="224"/>
        <end position="600"/>
    </location>
</feature>
<dbReference type="InterPro" id="IPR001375">
    <property type="entry name" value="Peptidase_S9_cat"/>
</dbReference>
<dbReference type="GO" id="GO:0005886">
    <property type="term" value="C:plasma membrane"/>
    <property type="evidence" value="ECO:0007669"/>
    <property type="project" value="TreeGrafter"/>
</dbReference>
<evidence type="ECO:0000256" key="7">
    <source>
        <dbReference type="ARBA" id="ARBA00022825"/>
    </source>
</evidence>
<evidence type="ECO:0000256" key="3">
    <source>
        <dbReference type="ARBA" id="ARBA00022438"/>
    </source>
</evidence>
<gene>
    <name evidence="16" type="ORF">BB561_000413</name>
</gene>
<dbReference type="InterPro" id="IPR029058">
    <property type="entry name" value="AB_hydrolase_fold"/>
</dbReference>
<keyword evidence="6" id="KW-0378">Hydrolase</keyword>
<evidence type="ECO:0000256" key="4">
    <source>
        <dbReference type="ARBA" id="ARBA00022670"/>
    </source>
</evidence>
<accession>A0A2T9YZA2</accession>
<keyword evidence="11" id="KW-0325">Glycoprotein</keyword>
<dbReference type="OrthoDB" id="16520at2759"/>
<dbReference type="EMBL" id="MBFR01000008">
    <property type="protein sequence ID" value="PVU97668.1"/>
    <property type="molecule type" value="Genomic_DNA"/>
</dbReference>
<organism evidence="16 17">
    <name type="scientific">Smittium simulii</name>
    <dbReference type="NCBI Taxonomy" id="133385"/>
    <lineage>
        <taxon>Eukaryota</taxon>
        <taxon>Fungi</taxon>
        <taxon>Fungi incertae sedis</taxon>
        <taxon>Zoopagomycota</taxon>
        <taxon>Kickxellomycotina</taxon>
        <taxon>Harpellomycetes</taxon>
        <taxon>Harpellales</taxon>
        <taxon>Legeriomycetaceae</taxon>
        <taxon>Smittium</taxon>
    </lineage>
</organism>
<dbReference type="Proteomes" id="UP000245383">
    <property type="component" value="Unassembled WGS sequence"/>
</dbReference>
<evidence type="ECO:0000313" key="17">
    <source>
        <dbReference type="Proteomes" id="UP000245383"/>
    </source>
</evidence>
<name>A0A2T9YZA2_9FUNG</name>
<keyword evidence="10 13" id="KW-0472">Membrane</keyword>
<evidence type="ECO:0000256" key="5">
    <source>
        <dbReference type="ARBA" id="ARBA00022692"/>
    </source>
</evidence>
<feature type="domain" description="Peptidase S9 prolyl oligopeptidase catalytic" evidence="14">
    <location>
        <begin position="710"/>
        <end position="901"/>
    </location>
</feature>
<dbReference type="STRING" id="133385.A0A2T9YZA2"/>
<evidence type="ECO:0000256" key="1">
    <source>
        <dbReference type="ARBA" id="ARBA00004576"/>
    </source>
</evidence>
<comment type="similarity">
    <text evidence="2">Belongs to the peptidase S9B family.</text>
</comment>
<evidence type="ECO:0000256" key="13">
    <source>
        <dbReference type="SAM" id="Phobius"/>
    </source>
</evidence>
<evidence type="ECO:0000313" key="16">
    <source>
        <dbReference type="EMBL" id="PVU97668.1"/>
    </source>
</evidence>
<dbReference type="InterPro" id="IPR050278">
    <property type="entry name" value="Serine_Prot_S9B/DPPIV"/>
</dbReference>
<dbReference type="PANTHER" id="PTHR11731:SF200">
    <property type="entry name" value="DIPEPTIDYL PEPTIDASE 10, ISOFORM B"/>
    <property type="match status" value="1"/>
</dbReference>
<keyword evidence="4" id="KW-0645">Protease</keyword>
<evidence type="ECO:0008006" key="18">
    <source>
        <dbReference type="Google" id="ProtNLM"/>
    </source>
</evidence>
<dbReference type="Gene3D" id="2.140.10.30">
    <property type="entry name" value="Dipeptidylpeptidase IV, N-terminal domain"/>
    <property type="match status" value="1"/>
</dbReference>
<evidence type="ECO:0000256" key="8">
    <source>
        <dbReference type="ARBA" id="ARBA00022968"/>
    </source>
</evidence>
<dbReference type="GO" id="GO:0008239">
    <property type="term" value="F:dipeptidyl-peptidase activity"/>
    <property type="evidence" value="ECO:0007669"/>
    <property type="project" value="TreeGrafter"/>
</dbReference>
<protein>
    <recommendedName>
        <fullName evidence="18">Dipeptidyl-peptidase IV</fullName>
    </recommendedName>
</protein>
<keyword evidence="7" id="KW-0720">Serine protease</keyword>